<dbReference type="AlphaFoldDB" id="S2ERD5"/>
<keyword evidence="2" id="KW-1185">Reference proteome</keyword>
<organism evidence="1 2">
    <name type="scientific">Candidatus Nitrosarchaeum limnium BG20</name>
    <dbReference type="NCBI Taxonomy" id="859192"/>
    <lineage>
        <taxon>Archaea</taxon>
        <taxon>Nitrososphaerota</taxon>
        <taxon>Nitrososphaeria</taxon>
        <taxon>Nitrosopumilales</taxon>
        <taxon>Nitrosopumilaceae</taxon>
        <taxon>Nitrosarchaeum</taxon>
    </lineage>
</organism>
<gene>
    <name evidence="1" type="ORF">BG20_I0869</name>
</gene>
<evidence type="ECO:0000313" key="2">
    <source>
        <dbReference type="Proteomes" id="UP000014065"/>
    </source>
</evidence>
<name>S2ERD5_9ARCH</name>
<dbReference type="Proteomes" id="UP000014065">
    <property type="component" value="Unassembled WGS sequence"/>
</dbReference>
<evidence type="ECO:0000313" key="1">
    <source>
        <dbReference type="EMBL" id="EPA04984.1"/>
    </source>
</evidence>
<accession>S2ERD5</accession>
<comment type="caution">
    <text evidence="1">The sequence shown here is derived from an EMBL/GenBank/DDBJ whole genome shotgun (WGS) entry which is preliminary data.</text>
</comment>
<protein>
    <submittedName>
        <fullName evidence="1">Uncharacterized protein</fullName>
    </submittedName>
</protein>
<reference evidence="1 2" key="1">
    <citation type="journal article" date="2012" name="J. Bacteriol.">
        <title>Genome Sequence of "Candidatus Nitrosoarchaeum limnia" BG20, a Low-Salinity Ammonia-Oxidizing Archaeon from the San Francisco Bay Estuary.</title>
        <authorList>
            <person name="Mosier A.C."/>
            <person name="Allen E.E."/>
            <person name="Kim M."/>
            <person name="Ferriera S."/>
            <person name="Francis C.A."/>
        </authorList>
    </citation>
    <scope>NUCLEOTIDE SEQUENCE [LARGE SCALE GENOMIC DNA]</scope>
    <source>
        <strain evidence="1 2">BG20</strain>
    </source>
</reference>
<proteinExistence type="predicted"/>
<dbReference type="EMBL" id="AHJG01000237">
    <property type="protein sequence ID" value="EPA04984.1"/>
    <property type="molecule type" value="Genomic_DNA"/>
</dbReference>
<sequence>MLSRTTPQELVRKQSQSQFKGNVLTMNPLVKISEFIALYKI</sequence>